<keyword evidence="4" id="KW-1185">Reference proteome</keyword>
<sequence>MVNSSGGNKNQGYNSQYLKNWTQNANKEVYLTDQSLLEQSYSLNEEEEAALQSEEDGKSGLKLNTKSTTTSTSKNNNNKNNNNNNSSNSNNGTSSGTSSGTGTGAGLPEEDSWIDLTARDRISYGDYSRVASYFNYLDTDDNAGLLTGDDESNDSAGLGEIAALAVDKKGKKKKKNLQNWLFKDSDDEYQNEYHDDNHYDDGRKKSSEINIDNSLTTILLTSSSKKTNTNNITNTTNNTNTTKQYKTNLRRLSNSTIASSTVVNNTSMKNNKFSGSKHILNDICDSDYTVTDDGFRSNSLSLSPYRMSKKLNNINDRNGSKGVLKRKNLDKHKNKNKNNDNESSVQKLNNVLFQITCLSIIIASISFSLGFLFGSRNARNAKPSIIRFK</sequence>
<dbReference type="Proteomes" id="UP000094236">
    <property type="component" value="Unassembled WGS sequence"/>
</dbReference>
<dbReference type="AlphaFoldDB" id="A0A1E4TZI1"/>
<proteinExistence type="predicted"/>
<dbReference type="EMBL" id="KV454012">
    <property type="protein sequence ID" value="ODV97146.1"/>
    <property type="molecule type" value="Genomic_DNA"/>
</dbReference>
<accession>A0A1E4TZI1</accession>
<evidence type="ECO:0000313" key="4">
    <source>
        <dbReference type="Proteomes" id="UP000094236"/>
    </source>
</evidence>
<evidence type="ECO:0000256" key="1">
    <source>
        <dbReference type="SAM" id="MobiDB-lite"/>
    </source>
</evidence>
<keyword evidence="2" id="KW-0812">Transmembrane</keyword>
<protein>
    <submittedName>
        <fullName evidence="3">Uncharacterized protein</fullName>
    </submittedName>
</protein>
<feature type="transmembrane region" description="Helical" evidence="2">
    <location>
        <begin position="351"/>
        <end position="373"/>
    </location>
</feature>
<feature type="compositionally biased region" description="Low complexity" evidence="1">
    <location>
        <begin position="60"/>
        <end position="98"/>
    </location>
</feature>
<keyword evidence="2" id="KW-1133">Transmembrane helix</keyword>
<keyword evidence="2" id="KW-0472">Membrane</keyword>
<organism evidence="3 4">
    <name type="scientific">Pachysolen tannophilus NRRL Y-2460</name>
    <dbReference type="NCBI Taxonomy" id="669874"/>
    <lineage>
        <taxon>Eukaryota</taxon>
        <taxon>Fungi</taxon>
        <taxon>Dikarya</taxon>
        <taxon>Ascomycota</taxon>
        <taxon>Saccharomycotina</taxon>
        <taxon>Pichiomycetes</taxon>
        <taxon>Pachysolenaceae</taxon>
        <taxon>Pachysolen</taxon>
    </lineage>
</organism>
<evidence type="ECO:0000313" key="3">
    <source>
        <dbReference type="EMBL" id="ODV97146.1"/>
    </source>
</evidence>
<feature type="region of interest" description="Disordered" evidence="1">
    <location>
        <begin position="45"/>
        <end position="109"/>
    </location>
</feature>
<reference evidence="4" key="1">
    <citation type="submission" date="2016-05" db="EMBL/GenBank/DDBJ databases">
        <title>Comparative genomics of biotechnologically important yeasts.</title>
        <authorList>
            <consortium name="DOE Joint Genome Institute"/>
            <person name="Riley R."/>
            <person name="Haridas S."/>
            <person name="Wolfe K.H."/>
            <person name="Lopes M.R."/>
            <person name="Hittinger C.T."/>
            <person name="Goker M."/>
            <person name="Salamov A."/>
            <person name="Wisecaver J."/>
            <person name="Long T.M."/>
            <person name="Aerts A.L."/>
            <person name="Barry K."/>
            <person name="Choi C."/>
            <person name="Clum A."/>
            <person name="Coughlan A.Y."/>
            <person name="Deshpande S."/>
            <person name="Douglass A.P."/>
            <person name="Hanson S.J."/>
            <person name="Klenk H.-P."/>
            <person name="Labutti K."/>
            <person name="Lapidus A."/>
            <person name="Lindquist E."/>
            <person name="Lipzen A."/>
            <person name="Meier-Kolthoff J.P."/>
            <person name="Ohm R.A."/>
            <person name="Otillar R.P."/>
            <person name="Pangilinan J."/>
            <person name="Peng Y."/>
            <person name="Rokas A."/>
            <person name="Rosa C.A."/>
            <person name="Scheuner C."/>
            <person name="Sibirny A.A."/>
            <person name="Slot J.C."/>
            <person name="Stielow J.B."/>
            <person name="Sun H."/>
            <person name="Kurtzman C.P."/>
            <person name="Blackwell M."/>
            <person name="Grigoriev I.V."/>
            <person name="Jeffries T.W."/>
        </authorList>
    </citation>
    <scope>NUCLEOTIDE SEQUENCE [LARGE SCALE GENOMIC DNA]</scope>
    <source>
        <strain evidence="4">NRRL Y-2460</strain>
    </source>
</reference>
<name>A0A1E4TZI1_PACTA</name>
<evidence type="ECO:0000256" key="2">
    <source>
        <dbReference type="SAM" id="Phobius"/>
    </source>
</evidence>
<gene>
    <name evidence="3" type="ORF">PACTADRAFT_48899</name>
</gene>